<sequence>WIKNKTDEEVKEFASAGSRIKLMKRSKN</sequence>
<dbReference type="AlphaFoldDB" id="A0A392M5T4"/>
<organism evidence="1 2">
    <name type="scientific">Trifolium medium</name>
    <dbReference type="NCBI Taxonomy" id="97028"/>
    <lineage>
        <taxon>Eukaryota</taxon>
        <taxon>Viridiplantae</taxon>
        <taxon>Streptophyta</taxon>
        <taxon>Embryophyta</taxon>
        <taxon>Tracheophyta</taxon>
        <taxon>Spermatophyta</taxon>
        <taxon>Magnoliopsida</taxon>
        <taxon>eudicotyledons</taxon>
        <taxon>Gunneridae</taxon>
        <taxon>Pentapetalae</taxon>
        <taxon>rosids</taxon>
        <taxon>fabids</taxon>
        <taxon>Fabales</taxon>
        <taxon>Fabaceae</taxon>
        <taxon>Papilionoideae</taxon>
        <taxon>50 kb inversion clade</taxon>
        <taxon>NPAAA clade</taxon>
        <taxon>Hologalegina</taxon>
        <taxon>IRL clade</taxon>
        <taxon>Trifolieae</taxon>
        <taxon>Trifolium</taxon>
    </lineage>
</organism>
<proteinExistence type="predicted"/>
<accession>A0A392M5T4</accession>
<evidence type="ECO:0000313" key="1">
    <source>
        <dbReference type="EMBL" id="MCH82589.1"/>
    </source>
</evidence>
<name>A0A392M5T4_9FABA</name>
<comment type="caution">
    <text evidence="1">The sequence shown here is derived from an EMBL/GenBank/DDBJ whole genome shotgun (WGS) entry which is preliminary data.</text>
</comment>
<reference evidence="1 2" key="1">
    <citation type="journal article" date="2018" name="Front. Plant Sci.">
        <title>Red Clover (Trifolium pratense) and Zigzag Clover (T. medium) - A Picture of Genomic Similarities and Differences.</title>
        <authorList>
            <person name="Dluhosova J."/>
            <person name="Istvanek J."/>
            <person name="Nedelnik J."/>
            <person name="Repkova J."/>
        </authorList>
    </citation>
    <scope>NUCLEOTIDE SEQUENCE [LARGE SCALE GENOMIC DNA]</scope>
    <source>
        <strain evidence="2">cv. 10/8</strain>
        <tissue evidence="1">Leaf</tissue>
    </source>
</reference>
<protein>
    <submittedName>
        <fullName evidence="1">Uncharacterized protein</fullName>
    </submittedName>
</protein>
<keyword evidence="2" id="KW-1185">Reference proteome</keyword>
<gene>
    <name evidence="1" type="ORF">A2U01_0003400</name>
</gene>
<dbReference type="EMBL" id="LXQA010003901">
    <property type="protein sequence ID" value="MCH82589.1"/>
    <property type="molecule type" value="Genomic_DNA"/>
</dbReference>
<dbReference type="Proteomes" id="UP000265520">
    <property type="component" value="Unassembled WGS sequence"/>
</dbReference>
<evidence type="ECO:0000313" key="2">
    <source>
        <dbReference type="Proteomes" id="UP000265520"/>
    </source>
</evidence>
<feature type="non-terminal residue" evidence="1">
    <location>
        <position position="1"/>
    </location>
</feature>